<dbReference type="InterPro" id="IPR050327">
    <property type="entry name" value="Proton-linked_MCT"/>
</dbReference>
<accession>A0A3P7WPP4</accession>
<dbReference type="InterPro" id="IPR011701">
    <property type="entry name" value="MFS"/>
</dbReference>
<feature type="transmembrane region" description="Helical" evidence="1">
    <location>
        <begin position="107"/>
        <end position="127"/>
    </location>
</feature>
<name>A0A183FEV2_HELPZ</name>
<dbReference type="Gene3D" id="1.20.1250.20">
    <property type="entry name" value="MFS general substrate transporter like domains"/>
    <property type="match status" value="2"/>
</dbReference>
<reference evidence="4" key="2">
    <citation type="submission" date="2019-09" db="UniProtKB">
        <authorList>
            <consortium name="WormBaseParasite"/>
        </authorList>
    </citation>
    <scope>IDENTIFICATION</scope>
</reference>
<dbReference type="InterPro" id="IPR036259">
    <property type="entry name" value="MFS_trans_sf"/>
</dbReference>
<feature type="transmembrane region" description="Helical" evidence="1">
    <location>
        <begin position="139"/>
        <end position="157"/>
    </location>
</feature>
<keyword evidence="3" id="KW-1185">Reference proteome</keyword>
<keyword evidence="1" id="KW-1133">Transmembrane helix</keyword>
<dbReference type="OrthoDB" id="6509908at2759"/>
<evidence type="ECO:0000313" key="4">
    <source>
        <dbReference type="WBParaSite" id="HPBE_0000495201-mRNA-1"/>
    </source>
</evidence>
<dbReference type="SUPFAM" id="SSF103473">
    <property type="entry name" value="MFS general substrate transporter"/>
    <property type="match status" value="1"/>
</dbReference>
<sequence length="348" mass="37780">MNIFIPSIIDEYNCTKTEADAVVIVVPTASSLMGGPVAAMFYQFVGARVSIFSGALMCFIGFSLGSMAPSMVMLSIFSVLIGLGCALMRNAIISVQCEYFTTKRNTVMSFISIGPGIGIFLLSRILVPLINSVWVHLEFWLHAAASFCASAVCIIYVSNILGHMRNEGIAEPEVVYSYNGIASIIGRALLTLLLGFTNIHIAIVMIFNYVVAQTSIFSAAFCTTLWEFRLQNFFSGFGIGLFQATLAQFLLLMVGPSQLPGALGFTNLINGLAAFAAVQIAGTATERYHSIRAAFHISVVFGVCAIIFAIINSVLILLRQKKRAERDELLKAAEIPELRAMLQHTSED</sequence>
<feature type="transmembrane region" description="Helical" evidence="1">
    <location>
        <begin position="293"/>
        <end position="318"/>
    </location>
</feature>
<proteinExistence type="predicted"/>
<gene>
    <name evidence="2" type="ORF">HPBE_LOCUS4953</name>
</gene>
<dbReference type="PANTHER" id="PTHR11360">
    <property type="entry name" value="MONOCARBOXYLATE TRANSPORTER"/>
    <property type="match status" value="1"/>
</dbReference>
<evidence type="ECO:0000313" key="2">
    <source>
        <dbReference type="EMBL" id="VDO62930.1"/>
    </source>
</evidence>
<feature type="transmembrane region" description="Helical" evidence="1">
    <location>
        <begin position="261"/>
        <end position="281"/>
    </location>
</feature>
<dbReference type="GO" id="GO:0008028">
    <property type="term" value="F:monocarboxylic acid transmembrane transporter activity"/>
    <property type="evidence" value="ECO:0007669"/>
    <property type="project" value="TreeGrafter"/>
</dbReference>
<dbReference type="Proteomes" id="UP000050761">
    <property type="component" value="Unassembled WGS sequence"/>
</dbReference>
<keyword evidence="1" id="KW-0472">Membrane</keyword>
<feature type="transmembrane region" description="Helical" evidence="1">
    <location>
        <begin position="232"/>
        <end position="254"/>
    </location>
</feature>
<evidence type="ECO:0000256" key="1">
    <source>
        <dbReference type="SAM" id="Phobius"/>
    </source>
</evidence>
<evidence type="ECO:0000313" key="3">
    <source>
        <dbReference type="Proteomes" id="UP000050761"/>
    </source>
</evidence>
<accession>A0A183FEV2</accession>
<dbReference type="AlphaFoldDB" id="A0A183FEV2"/>
<dbReference type="Pfam" id="PF07690">
    <property type="entry name" value="MFS_1"/>
    <property type="match status" value="1"/>
</dbReference>
<organism evidence="3 4">
    <name type="scientific">Heligmosomoides polygyrus</name>
    <name type="common">Parasitic roundworm</name>
    <dbReference type="NCBI Taxonomy" id="6339"/>
    <lineage>
        <taxon>Eukaryota</taxon>
        <taxon>Metazoa</taxon>
        <taxon>Ecdysozoa</taxon>
        <taxon>Nematoda</taxon>
        <taxon>Chromadorea</taxon>
        <taxon>Rhabditida</taxon>
        <taxon>Rhabditina</taxon>
        <taxon>Rhabditomorpha</taxon>
        <taxon>Strongyloidea</taxon>
        <taxon>Heligmosomidae</taxon>
        <taxon>Heligmosomoides</taxon>
    </lineage>
</organism>
<feature type="transmembrane region" description="Helical" evidence="1">
    <location>
        <begin position="74"/>
        <end position="95"/>
    </location>
</feature>
<keyword evidence="1" id="KW-0812">Transmembrane</keyword>
<feature type="transmembrane region" description="Helical" evidence="1">
    <location>
        <begin position="188"/>
        <end position="212"/>
    </location>
</feature>
<protein>
    <submittedName>
        <fullName evidence="4">MFS domain-containing protein</fullName>
    </submittedName>
</protein>
<feature type="transmembrane region" description="Helical" evidence="1">
    <location>
        <begin position="21"/>
        <end position="42"/>
    </location>
</feature>
<dbReference type="PANTHER" id="PTHR11360:SF260">
    <property type="entry name" value="MFS DOMAIN-CONTAINING PROTEIN"/>
    <property type="match status" value="1"/>
</dbReference>
<reference evidence="2 3" key="1">
    <citation type="submission" date="2018-11" db="EMBL/GenBank/DDBJ databases">
        <authorList>
            <consortium name="Pathogen Informatics"/>
        </authorList>
    </citation>
    <scope>NUCLEOTIDE SEQUENCE [LARGE SCALE GENOMIC DNA]</scope>
</reference>
<dbReference type="EMBL" id="UZAH01025387">
    <property type="protein sequence ID" value="VDO62930.1"/>
    <property type="molecule type" value="Genomic_DNA"/>
</dbReference>
<dbReference type="WBParaSite" id="HPBE_0000495201-mRNA-1">
    <property type="protein sequence ID" value="HPBE_0000495201-mRNA-1"/>
    <property type="gene ID" value="HPBE_0000495201"/>
</dbReference>